<evidence type="ECO:0000256" key="3">
    <source>
        <dbReference type="ARBA" id="ARBA00022475"/>
    </source>
</evidence>
<evidence type="ECO:0000259" key="8">
    <source>
        <dbReference type="PROSITE" id="PS50928"/>
    </source>
</evidence>
<dbReference type="PANTHER" id="PTHR43227:SF11">
    <property type="entry name" value="BLL4140 PROTEIN"/>
    <property type="match status" value="1"/>
</dbReference>
<keyword evidence="3" id="KW-1003">Cell membrane</keyword>
<evidence type="ECO:0000256" key="4">
    <source>
        <dbReference type="ARBA" id="ARBA00022692"/>
    </source>
</evidence>
<keyword evidence="4 7" id="KW-0812">Transmembrane</keyword>
<comment type="caution">
    <text evidence="9">The sequence shown here is derived from an EMBL/GenBank/DDBJ whole genome shotgun (WGS) entry which is preliminary data.</text>
</comment>
<evidence type="ECO:0000256" key="1">
    <source>
        <dbReference type="ARBA" id="ARBA00004651"/>
    </source>
</evidence>
<dbReference type="Pfam" id="PF00528">
    <property type="entry name" value="BPD_transp_1"/>
    <property type="match status" value="1"/>
</dbReference>
<keyword evidence="2 7" id="KW-0813">Transport</keyword>
<gene>
    <name evidence="9" type="ORF">ACFPXP_17325</name>
</gene>
<evidence type="ECO:0000256" key="5">
    <source>
        <dbReference type="ARBA" id="ARBA00022989"/>
    </source>
</evidence>
<dbReference type="CDD" id="cd06261">
    <property type="entry name" value="TM_PBP2"/>
    <property type="match status" value="1"/>
</dbReference>
<dbReference type="Proteomes" id="UP001596250">
    <property type="component" value="Unassembled WGS sequence"/>
</dbReference>
<dbReference type="PROSITE" id="PS50928">
    <property type="entry name" value="ABC_TM1"/>
    <property type="match status" value="1"/>
</dbReference>
<dbReference type="EMBL" id="JBHSQV010000177">
    <property type="protein sequence ID" value="MFC5988165.1"/>
    <property type="molecule type" value="Genomic_DNA"/>
</dbReference>
<dbReference type="InterPro" id="IPR050809">
    <property type="entry name" value="UgpAE/MalFG_permease"/>
</dbReference>
<evidence type="ECO:0000313" key="10">
    <source>
        <dbReference type="Proteomes" id="UP001596250"/>
    </source>
</evidence>
<keyword evidence="5 7" id="KW-1133">Transmembrane helix</keyword>
<feature type="transmembrane region" description="Helical" evidence="7">
    <location>
        <begin position="21"/>
        <end position="41"/>
    </location>
</feature>
<evidence type="ECO:0000256" key="2">
    <source>
        <dbReference type="ARBA" id="ARBA00022448"/>
    </source>
</evidence>
<dbReference type="PANTHER" id="PTHR43227">
    <property type="entry name" value="BLL4140 PROTEIN"/>
    <property type="match status" value="1"/>
</dbReference>
<keyword evidence="10" id="KW-1185">Reference proteome</keyword>
<organism evidence="9 10">
    <name type="scientific">Marinicrinis lubricantis</name>
    <dbReference type="NCBI Taxonomy" id="2086470"/>
    <lineage>
        <taxon>Bacteria</taxon>
        <taxon>Bacillati</taxon>
        <taxon>Bacillota</taxon>
        <taxon>Bacilli</taxon>
        <taxon>Bacillales</taxon>
        <taxon>Paenibacillaceae</taxon>
    </lineage>
</organism>
<feature type="transmembrane region" description="Helical" evidence="7">
    <location>
        <begin position="217"/>
        <end position="237"/>
    </location>
</feature>
<dbReference type="InterPro" id="IPR035906">
    <property type="entry name" value="MetI-like_sf"/>
</dbReference>
<dbReference type="SUPFAM" id="SSF161098">
    <property type="entry name" value="MetI-like"/>
    <property type="match status" value="1"/>
</dbReference>
<comment type="subcellular location">
    <subcellularLocation>
        <location evidence="1 7">Cell membrane</location>
        <topology evidence="1 7">Multi-pass membrane protein</topology>
    </subcellularLocation>
</comment>
<accession>A0ABW1ISS5</accession>
<evidence type="ECO:0000313" key="9">
    <source>
        <dbReference type="EMBL" id="MFC5988165.1"/>
    </source>
</evidence>
<feature type="transmembrane region" description="Helical" evidence="7">
    <location>
        <begin position="91"/>
        <end position="111"/>
    </location>
</feature>
<dbReference type="Gene3D" id="1.10.3720.10">
    <property type="entry name" value="MetI-like"/>
    <property type="match status" value="1"/>
</dbReference>
<keyword evidence="6 7" id="KW-0472">Membrane</keyword>
<evidence type="ECO:0000256" key="6">
    <source>
        <dbReference type="ARBA" id="ARBA00023136"/>
    </source>
</evidence>
<name>A0ABW1ISS5_9BACL</name>
<sequence length="311" mass="35470">MNDSPVTPTRLRRFMKSCIKYRGLLILMIPSIIWYVVFQYYTMYGVVIAFKDYRFLDGIWGSSWVGLEHFERLFTNNQFFDLLENTLMISLYKLIFAFPAPILFALLLNEIRTGWFKKTVQTLTYLPHFISWVVIAGLVHTILSPTTGAVNAVLGWFGLGPYNFMMMPDMFRSILVVSDIWKSVGWESIIYLAAIAGVDQEMYEAARMDGASRFRQAVSITLPCILPVIVIMLILQIGNIMEAGFGQILNLYNPTVYSVADIFDTYAYRVGLVDFDFSYATAISLFKNVVGLMLVLVAHRISKRVSGQGIW</sequence>
<comment type="similarity">
    <text evidence="7">Belongs to the binding-protein-dependent transport system permease family.</text>
</comment>
<dbReference type="RefSeq" id="WP_379895611.1">
    <property type="nucleotide sequence ID" value="NZ_CBCSCT010000020.1"/>
</dbReference>
<dbReference type="InterPro" id="IPR000515">
    <property type="entry name" value="MetI-like"/>
</dbReference>
<feature type="transmembrane region" description="Helical" evidence="7">
    <location>
        <begin position="149"/>
        <end position="165"/>
    </location>
</feature>
<reference evidence="10" key="1">
    <citation type="journal article" date="2019" name="Int. J. Syst. Evol. Microbiol.">
        <title>The Global Catalogue of Microorganisms (GCM) 10K type strain sequencing project: providing services to taxonomists for standard genome sequencing and annotation.</title>
        <authorList>
            <consortium name="The Broad Institute Genomics Platform"/>
            <consortium name="The Broad Institute Genome Sequencing Center for Infectious Disease"/>
            <person name="Wu L."/>
            <person name="Ma J."/>
        </authorList>
    </citation>
    <scope>NUCLEOTIDE SEQUENCE [LARGE SCALE GENOMIC DNA]</scope>
    <source>
        <strain evidence="10">CCM 8749</strain>
    </source>
</reference>
<feature type="domain" description="ABC transmembrane type-1" evidence="8">
    <location>
        <begin position="83"/>
        <end position="298"/>
    </location>
</feature>
<feature type="transmembrane region" description="Helical" evidence="7">
    <location>
        <begin position="277"/>
        <end position="298"/>
    </location>
</feature>
<proteinExistence type="inferred from homology"/>
<evidence type="ECO:0000256" key="7">
    <source>
        <dbReference type="RuleBase" id="RU363032"/>
    </source>
</evidence>
<protein>
    <submittedName>
        <fullName evidence="9">ABC transporter permease</fullName>
    </submittedName>
</protein>